<proteinExistence type="predicted"/>
<keyword evidence="1" id="KW-0812">Transmembrane</keyword>
<feature type="transmembrane region" description="Helical" evidence="1">
    <location>
        <begin position="139"/>
        <end position="158"/>
    </location>
</feature>
<accession>F9W693</accession>
<organism evidence="2 3">
    <name type="scientific">Trypanosoma congolense (strain IL3000)</name>
    <dbReference type="NCBI Taxonomy" id="1068625"/>
    <lineage>
        <taxon>Eukaryota</taxon>
        <taxon>Discoba</taxon>
        <taxon>Euglenozoa</taxon>
        <taxon>Kinetoplastea</taxon>
        <taxon>Metakinetoplastina</taxon>
        <taxon>Trypanosomatida</taxon>
        <taxon>Trypanosomatidae</taxon>
        <taxon>Trypanosoma</taxon>
        <taxon>Nannomonas</taxon>
    </lineage>
</organism>
<protein>
    <submittedName>
        <fullName evidence="2">WGS project CAEQ00000000 data, annotated contig 1438</fullName>
    </submittedName>
</protein>
<name>F9W693_TRYCI</name>
<dbReference type="Proteomes" id="UP000000702">
    <property type="component" value="Unassembled WGS sequence"/>
</dbReference>
<dbReference type="EMBL" id="CAEQ01000838">
    <property type="protein sequence ID" value="CCD12698.1"/>
    <property type="molecule type" value="Genomic_DNA"/>
</dbReference>
<comment type="caution">
    <text evidence="2">The sequence shown here is derived from an EMBL/GenBank/DDBJ whole genome shotgun (WGS) entry which is preliminary data.</text>
</comment>
<feature type="transmembrane region" description="Helical" evidence="1">
    <location>
        <begin position="50"/>
        <end position="70"/>
    </location>
</feature>
<keyword evidence="1" id="KW-0472">Membrane</keyword>
<keyword evidence="3" id="KW-1185">Reference proteome</keyword>
<reference evidence="2 3" key="2">
    <citation type="journal article" date="2012" name="Proc. Natl. Acad. Sci. U.S.A.">
        <title>Antigenic diversity is generated by distinct evolutionary mechanisms in African trypanosome species.</title>
        <authorList>
            <person name="Jackson A.P."/>
            <person name="Berry A."/>
            <person name="Aslett M."/>
            <person name="Allison H.C."/>
            <person name="Burton P."/>
            <person name="Vavrova-Anderson J."/>
            <person name="Brown R."/>
            <person name="Browne H."/>
            <person name="Corton N."/>
            <person name="Hauser H."/>
            <person name="Gamble J."/>
            <person name="Gilderthorp R."/>
            <person name="Marcello L."/>
            <person name="McQuillan J."/>
            <person name="Otto T.D."/>
            <person name="Quail M.A."/>
            <person name="Sanders M.J."/>
            <person name="van Tonder A."/>
            <person name="Ginger M.L."/>
            <person name="Field M.C."/>
            <person name="Barry J.D."/>
            <person name="Hertz-Fowler C."/>
            <person name="Berriman M."/>
        </authorList>
    </citation>
    <scope>NUCLEOTIDE SEQUENCE [LARGE SCALE GENOMIC DNA]</scope>
    <source>
        <strain evidence="2 3">IL3000</strain>
    </source>
</reference>
<gene>
    <name evidence="2" type="ORF">TCIL3000_0_35570</name>
</gene>
<evidence type="ECO:0000313" key="2">
    <source>
        <dbReference type="EMBL" id="CCD12698.1"/>
    </source>
</evidence>
<sequence length="240" mass="27072">MTGFLNTLCHLGELLHVPGGIFNGVFPGSCGRACRAFRGRSLSPDAKKSVQGLFEGCSHVSAIFFVLLLSITSGQNLIVRAFLLVLPIILILTYIMERDRGWLDPITAGTVTPYEMERRGRTVAILARVIFTQSLFDSFYSFFSLFMSVAYGFFGRFMRISKFRERFPEHVAQHRQLFGGVSVGFFPFIQHLRQHPLGLIKLNVKQLHTLGNLFQIVLVVVSSYLVRGFQQLHHGTQCAR</sequence>
<feature type="transmembrane region" description="Helical" evidence="1">
    <location>
        <begin position="77"/>
        <end position="96"/>
    </location>
</feature>
<dbReference type="AlphaFoldDB" id="F9W693"/>
<dbReference type="VEuPathDB" id="TriTrypDB:TcIL3000_0_35570"/>
<reference evidence="3" key="1">
    <citation type="submission" date="2011-07" db="EMBL/GenBank/DDBJ databases">
        <title>Divergent evolution of antigenic variation in African trypanosomes.</title>
        <authorList>
            <person name="Jackson A.P."/>
            <person name="Berry A."/>
            <person name="Allison H.C."/>
            <person name="Burton P."/>
            <person name="Anderson J."/>
            <person name="Aslett M."/>
            <person name="Brown R."/>
            <person name="Corton N."/>
            <person name="Harris D."/>
            <person name="Hauser H."/>
            <person name="Gamble J."/>
            <person name="Gilderthorp R."/>
            <person name="McQuillan J."/>
            <person name="Quail M.A."/>
            <person name="Sanders M."/>
            <person name="Van Tonder A."/>
            <person name="Ginger M.L."/>
            <person name="Donelson J.E."/>
            <person name="Field M.C."/>
            <person name="Barry J.D."/>
            <person name="Berriman M."/>
            <person name="Hertz-Fowler C."/>
        </authorList>
    </citation>
    <scope>NUCLEOTIDE SEQUENCE [LARGE SCALE GENOMIC DNA]</scope>
    <source>
        <strain evidence="3">IL3000</strain>
    </source>
</reference>
<evidence type="ECO:0000313" key="3">
    <source>
        <dbReference type="Proteomes" id="UP000000702"/>
    </source>
</evidence>
<keyword evidence="1" id="KW-1133">Transmembrane helix</keyword>
<evidence type="ECO:0000256" key="1">
    <source>
        <dbReference type="SAM" id="Phobius"/>
    </source>
</evidence>